<accession>A0A1Z2XHZ9</accession>
<evidence type="ECO:0000313" key="2">
    <source>
        <dbReference type="EMBL" id="TGY72406.1"/>
    </source>
</evidence>
<reference evidence="1" key="2">
    <citation type="submission" date="2017-04" db="EMBL/GenBank/DDBJ databases">
        <title>Complete Genome Sequences of Twelve Strains of a Stable Defined Moderately Diverse Mouse Microbiota 2 (sDMDMm2).</title>
        <authorList>
            <person name="Uchimura Y."/>
            <person name="Wyss M."/>
            <person name="Brugiroux S."/>
            <person name="Limenitakis J.P."/>
            <person name="Stecher B."/>
            <person name="McCoy K.D."/>
            <person name="Macpherson A.J."/>
        </authorList>
    </citation>
    <scope>NUCLEOTIDE SEQUENCE</scope>
    <source>
        <strain evidence="1">YL27</strain>
    </source>
</reference>
<dbReference type="EMBL" id="SRYD01000041">
    <property type="protein sequence ID" value="TGY72406.1"/>
    <property type="molecule type" value="Genomic_DNA"/>
</dbReference>
<dbReference type="GeneID" id="65536997"/>
<organism evidence="1 3">
    <name type="scientific">Muribaculum intestinale</name>
    <dbReference type="NCBI Taxonomy" id="1796646"/>
    <lineage>
        <taxon>Bacteria</taxon>
        <taxon>Pseudomonadati</taxon>
        <taxon>Bacteroidota</taxon>
        <taxon>Bacteroidia</taxon>
        <taxon>Bacteroidales</taxon>
        <taxon>Muribaculaceae</taxon>
        <taxon>Muribaculum</taxon>
    </lineage>
</organism>
<reference evidence="3" key="1">
    <citation type="submission" date="2016-04" db="EMBL/GenBank/DDBJ databases">
        <title>Complete Genome Sequences of Twelve Strains of a Stable Defined Moderately Diverse Mouse Microbiota 2 (sDMDMm2).</title>
        <authorList>
            <person name="Uchimura Y."/>
            <person name="Wyss M."/>
            <person name="Brugiroux S."/>
            <person name="Limenitakis J.P."/>
            <person name="Stecher B."/>
            <person name="McCoy K.D."/>
            <person name="Macpherson A.J."/>
        </authorList>
    </citation>
    <scope>NUCLEOTIDE SEQUENCE [LARGE SCALE GENOMIC DNA]</scope>
    <source>
        <strain evidence="3">YL27</strain>
    </source>
</reference>
<evidence type="ECO:0000313" key="4">
    <source>
        <dbReference type="Proteomes" id="UP000306630"/>
    </source>
</evidence>
<dbReference type="KEGG" id="pary:A4V02_08970"/>
<reference evidence="2 4" key="3">
    <citation type="submission" date="2019-04" db="EMBL/GenBank/DDBJ databases">
        <title>Microbes associate with the intestines of laboratory mice.</title>
        <authorList>
            <person name="Navarre W."/>
            <person name="Wong E."/>
            <person name="Huang K."/>
            <person name="Tropini C."/>
            <person name="Ng K."/>
            <person name="Yu B."/>
        </authorList>
    </citation>
    <scope>NUCLEOTIDE SEQUENCE [LARGE SCALE GENOMIC DNA]</scope>
    <source>
        <strain evidence="2 4">NM06_A21</strain>
    </source>
</reference>
<dbReference type="Proteomes" id="UP000306630">
    <property type="component" value="Unassembled WGS sequence"/>
</dbReference>
<name>A0A1B1SAL7_9BACT</name>
<dbReference type="Pfam" id="PF16271">
    <property type="entry name" value="DUF4924"/>
    <property type="match status" value="1"/>
</dbReference>
<dbReference type="InterPro" id="IPR032574">
    <property type="entry name" value="DUF4924"/>
</dbReference>
<dbReference type="Proteomes" id="UP000186351">
    <property type="component" value="Chromosome"/>
</dbReference>
<sequence>MYTASQKRKENIAEYLLYMWQIEDLIRANNLDIDKIRSSIIDLYDLPPEKKKEMEEWYESLIDMMRREGVEKNGHLQLNKNVIIQLDDLHRQLMADPKFVDYQSAFYHTLPYIVELRARQGDDKLGEIETCFAALYGTLLMRLQGKEISKETSAAISGITRFLSLLARYFKLDQEDKLFDNPDTK</sequence>
<protein>
    <submittedName>
        <fullName evidence="1">DUF4924 domain-containing protein</fullName>
    </submittedName>
    <submittedName>
        <fullName evidence="2">DUF4924 family protein</fullName>
    </submittedName>
</protein>
<proteinExistence type="predicted"/>
<accession>A0A1B1SAL7</accession>
<dbReference type="RefSeq" id="WP_068961145.1">
    <property type="nucleotide sequence ID" value="NZ_CAJTAP010000003.1"/>
</dbReference>
<dbReference type="STRING" id="1796646.A4V02_08970"/>
<dbReference type="OrthoDB" id="1095125at2"/>
<gene>
    <name evidence="1" type="ORF">A4V02_08970</name>
    <name evidence="2" type="ORF">E5333_10330</name>
</gene>
<keyword evidence="3" id="KW-1185">Reference proteome</keyword>
<dbReference type="AlphaFoldDB" id="A0A1B1SAL7"/>
<dbReference type="EMBL" id="CP015402">
    <property type="protein sequence ID" value="ANU63845.1"/>
    <property type="molecule type" value="Genomic_DNA"/>
</dbReference>
<evidence type="ECO:0000313" key="3">
    <source>
        <dbReference type="Proteomes" id="UP000186351"/>
    </source>
</evidence>
<evidence type="ECO:0000313" key="1">
    <source>
        <dbReference type="EMBL" id="ANU63845.1"/>
    </source>
</evidence>